<evidence type="ECO:0000313" key="7">
    <source>
        <dbReference type="EMBL" id="OHX67757.1"/>
    </source>
</evidence>
<accession>A0A1S1Z3E6</accession>
<dbReference type="InterPro" id="IPR047865">
    <property type="entry name" value="Ribosomal_uL10_bac_type"/>
</dbReference>
<dbReference type="PANTHER" id="PTHR11560">
    <property type="entry name" value="39S RIBOSOMAL PROTEIN L10, MITOCHONDRIAL"/>
    <property type="match status" value="1"/>
</dbReference>
<dbReference type="Gene3D" id="3.30.70.1730">
    <property type="match status" value="1"/>
</dbReference>
<dbReference type="GO" id="GO:1990904">
    <property type="term" value="C:ribonucleoprotein complex"/>
    <property type="evidence" value="ECO:0007669"/>
    <property type="project" value="UniProtKB-KW"/>
</dbReference>
<dbReference type="InterPro" id="IPR001790">
    <property type="entry name" value="Ribosomal_uL10"/>
</dbReference>
<sequence length="181" mass="19355">MTKDQKVQLVEDLSQKLAACDYFYIVNSATMTVDEVNTFRKACFAKGIEYQVVKNTLIAKALDKLDTEIDYAELKEGALKGMSGILFSPESGAAPAKVLKDFQAGMPKDRKIPALKAASIDGGLYVGGEHLEALTSVKSKAELIGDILGLLQSPAKNVVSALQSSGQTLSGLLKTLEEKGE</sequence>
<comment type="similarity">
    <text evidence="2">Belongs to the universal ribosomal protein uL10 family.</text>
</comment>
<protein>
    <recommendedName>
        <fullName evidence="5">Large ribosomal subunit protein uL10</fullName>
    </recommendedName>
    <alternativeName>
        <fullName evidence="6">50S ribosomal protein L10</fullName>
    </alternativeName>
</protein>
<reference evidence="7 8" key="1">
    <citation type="journal article" date="2012" name="Int. J. Syst. Evol. Microbiol.">
        <title>Flammeovirga pacifica sp. nov., isolated from deep-sea sediment.</title>
        <authorList>
            <person name="Xu H."/>
            <person name="Fu Y."/>
            <person name="Yang N."/>
            <person name="Ding Z."/>
            <person name="Lai Q."/>
            <person name="Zeng R."/>
        </authorList>
    </citation>
    <scope>NUCLEOTIDE SEQUENCE [LARGE SCALE GENOMIC DNA]</scope>
    <source>
        <strain evidence="8">DSM 24597 / LMG 26175 / WPAGA1</strain>
    </source>
</reference>
<comment type="caution">
    <text evidence="7">The sequence shown here is derived from an EMBL/GenBank/DDBJ whole genome shotgun (WGS) entry which is preliminary data.</text>
</comment>
<dbReference type="Gene3D" id="6.10.250.290">
    <property type="match status" value="1"/>
</dbReference>
<evidence type="ECO:0000256" key="2">
    <source>
        <dbReference type="ARBA" id="ARBA00008889"/>
    </source>
</evidence>
<dbReference type="NCBIfam" id="NF000955">
    <property type="entry name" value="PRK00099.1-1"/>
    <property type="match status" value="1"/>
</dbReference>
<dbReference type="EMBL" id="JRYR02000001">
    <property type="protein sequence ID" value="OHX67757.1"/>
    <property type="molecule type" value="Genomic_DNA"/>
</dbReference>
<dbReference type="SUPFAM" id="SSF160369">
    <property type="entry name" value="Ribosomal protein L10-like"/>
    <property type="match status" value="1"/>
</dbReference>
<proteinExistence type="inferred from homology"/>
<keyword evidence="8" id="KW-1185">Reference proteome</keyword>
<comment type="function">
    <text evidence="1">Forms part of the ribosomal stalk, playing a central role in the interaction of the ribosome with GTP-bound translation factors.</text>
</comment>
<evidence type="ECO:0000256" key="3">
    <source>
        <dbReference type="ARBA" id="ARBA00022980"/>
    </source>
</evidence>
<dbReference type="RefSeq" id="WP_044228359.1">
    <property type="nucleotide sequence ID" value="NZ_JRYR02000001.1"/>
</dbReference>
<dbReference type="AlphaFoldDB" id="A0A1S1Z3E6"/>
<gene>
    <name evidence="7" type="ORF">NH26_16105</name>
</gene>
<evidence type="ECO:0000256" key="4">
    <source>
        <dbReference type="ARBA" id="ARBA00023274"/>
    </source>
</evidence>
<keyword evidence="3 7" id="KW-0689">Ribosomal protein</keyword>
<evidence type="ECO:0000313" key="8">
    <source>
        <dbReference type="Proteomes" id="UP000179797"/>
    </source>
</evidence>
<dbReference type="GO" id="GO:0005840">
    <property type="term" value="C:ribosome"/>
    <property type="evidence" value="ECO:0007669"/>
    <property type="project" value="UniProtKB-KW"/>
</dbReference>
<dbReference type="OrthoDB" id="1523686at2"/>
<evidence type="ECO:0000256" key="6">
    <source>
        <dbReference type="ARBA" id="ARBA00035502"/>
    </source>
</evidence>
<dbReference type="CDD" id="cd05797">
    <property type="entry name" value="Ribosomal_L10"/>
    <property type="match status" value="1"/>
</dbReference>
<evidence type="ECO:0000256" key="1">
    <source>
        <dbReference type="ARBA" id="ARBA00002633"/>
    </source>
</evidence>
<dbReference type="STRING" id="915059.NH26_16105"/>
<organism evidence="7 8">
    <name type="scientific">Flammeovirga pacifica</name>
    <dbReference type="NCBI Taxonomy" id="915059"/>
    <lineage>
        <taxon>Bacteria</taxon>
        <taxon>Pseudomonadati</taxon>
        <taxon>Bacteroidota</taxon>
        <taxon>Cytophagia</taxon>
        <taxon>Cytophagales</taxon>
        <taxon>Flammeovirgaceae</taxon>
        <taxon>Flammeovirga</taxon>
    </lineage>
</organism>
<dbReference type="Proteomes" id="UP000179797">
    <property type="component" value="Unassembled WGS sequence"/>
</dbReference>
<keyword evidence="4" id="KW-0687">Ribonucleoprotein</keyword>
<dbReference type="InterPro" id="IPR043141">
    <property type="entry name" value="Ribosomal_uL10-like_sf"/>
</dbReference>
<evidence type="ECO:0000256" key="5">
    <source>
        <dbReference type="ARBA" id="ARBA00035202"/>
    </source>
</evidence>
<name>A0A1S1Z3E6_FLAPC</name>
<dbReference type="Pfam" id="PF00466">
    <property type="entry name" value="Ribosomal_L10"/>
    <property type="match status" value="1"/>
</dbReference>